<keyword evidence="4" id="KW-1185">Reference proteome</keyword>
<gene>
    <name evidence="3" type="ORF">CK556_03120</name>
</gene>
<accession>A0A249SNW7</accession>
<organism evidence="3 4">
    <name type="scientific">Mesoplasma chauliocola</name>
    <dbReference type="NCBI Taxonomy" id="216427"/>
    <lineage>
        <taxon>Bacteria</taxon>
        <taxon>Bacillati</taxon>
        <taxon>Mycoplasmatota</taxon>
        <taxon>Mollicutes</taxon>
        <taxon>Entomoplasmatales</taxon>
        <taxon>Entomoplasmataceae</taxon>
        <taxon>Mesoplasma</taxon>
    </lineage>
</organism>
<reference evidence="3 4" key="1">
    <citation type="submission" date="2017-08" db="EMBL/GenBank/DDBJ databases">
        <title>Complete Genome Sequence of Mesoplasma chauliocola.</title>
        <authorList>
            <person name="Knight T.F.Jr."/>
            <person name="Citino T."/>
        </authorList>
    </citation>
    <scope>NUCLEOTIDE SEQUENCE [LARGE SCALE GENOMIC DNA]</scope>
    <source>
        <strain evidence="3 4">CHPA-2</strain>
    </source>
</reference>
<dbReference type="Pfam" id="PF02616">
    <property type="entry name" value="SMC_ScpA"/>
    <property type="match status" value="1"/>
</dbReference>
<evidence type="ECO:0000256" key="1">
    <source>
        <dbReference type="ARBA" id="ARBA00022829"/>
    </source>
</evidence>
<protein>
    <recommendedName>
        <fullName evidence="2">Segregation and condensation protein A</fullName>
    </recommendedName>
</protein>
<dbReference type="PANTHER" id="PTHR33969:SF2">
    <property type="entry name" value="SEGREGATION AND CONDENSATION PROTEIN A"/>
    <property type="match status" value="1"/>
</dbReference>
<evidence type="ECO:0000313" key="4">
    <source>
        <dbReference type="Proteomes" id="UP000232229"/>
    </source>
</evidence>
<sequence>MQHWDELNISNFSGPLDLLWNMVKDKKIDIFEIDLSEIIDQYLKYIEGQQKLDIELASEYLVMAAQMIEMKSRILLPKDEEELNDEFMFEDLLEQLNQYGQIKEVSEYFYNKQDEYLKTYSKPKTKKSFVQSIADRNDELMVNPLDIGIDEFAEIFQSILQRAQNFQEDFYYDEDMLLEDAYAPIQNEIISPQVIAKSIVEVMKTNKHKEWKLEEVISGYELNLINLISTFLAVLDMVRHQVAVINQKNDTLEFRFTTEVLEDESILRRIEEVEEYE</sequence>
<dbReference type="RefSeq" id="WP_027875437.1">
    <property type="nucleotide sequence ID" value="NZ_CP023173.1"/>
</dbReference>
<dbReference type="KEGG" id="mchc:CK556_03120"/>
<dbReference type="AlphaFoldDB" id="A0A249SNW7"/>
<dbReference type="Proteomes" id="UP000232229">
    <property type="component" value="Chromosome"/>
</dbReference>
<dbReference type="GO" id="GO:0007059">
    <property type="term" value="P:chromosome segregation"/>
    <property type="evidence" value="ECO:0007669"/>
    <property type="project" value="UniProtKB-KW"/>
</dbReference>
<evidence type="ECO:0000256" key="2">
    <source>
        <dbReference type="ARBA" id="ARBA00044777"/>
    </source>
</evidence>
<dbReference type="PANTHER" id="PTHR33969">
    <property type="entry name" value="SEGREGATION AND CONDENSATION PROTEIN A"/>
    <property type="match status" value="1"/>
</dbReference>
<dbReference type="InterPro" id="IPR003768">
    <property type="entry name" value="ScpA"/>
</dbReference>
<keyword evidence="1" id="KW-0159">Chromosome partition</keyword>
<dbReference type="EMBL" id="CP023173">
    <property type="protein sequence ID" value="ASZ09320.1"/>
    <property type="molecule type" value="Genomic_DNA"/>
</dbReference>
<name>A0A249SNW7_9MOLU</name>
<evidence type="ECO:0000313" key="3">
    <source>
        <dbReference type="EMBL" id="ASZ09320.1"/>
    </source>
</evidence>
<dbReference type="STRING" id="1336232.GCA_000518825_00921"/>
<dbReference type="Gene3D" id="6.10.250.2410">
    <property type="match status" value="1"/>
</dbReference>
<proteinExistence type="predicted"/>